<keyword evidence="3" id="KW-1185">Reference proteome</keyword>
<evidence type="ECO:0000313" key="3">
    <source>
        <dbReference type="Proteomes" id="UP001066276"/>
    </source>
</evidence>
<feature type="compositionally biased region" description="Basic and acidic residues" evidence="1">
    <location>
        <begin position="1"/>
        <end position="59"/>
    </location>
</feature>
<gene>
    <name evidence="2" type="ORF">NDU88_000614</name>
</gene>
<protein>
    <submittedName>
        <fullName evidence="2">Uncharacterized protein</fullName>
    </submittedName>
</protein>
<comment type="caution">
    <text evidence="2">The sequence shown here is derived from an EMBL/GenBank/DDBJ whole genome shotgun (WGS) entry which is preliminary data.</text>
</comment>
<proteinExistence type="predicted"/>
<accession>A0AAV7UQH2</accession>
<evidence type="ECO:0000313" key="2">
    <source>
        <dbReference type="EMBL" id="KAJ1191298.1"/>
    </source>
</evidence>
<dbReference type="Proteomes" id="UP001066276">
    <property type="component" value="Chromosome 2_2"/>
</dbReference>
<dbReference type="EMBL" id="JANPWB010000004">
    <property type="protein sequence ID" value="KAJ1191298.1"/>
    <property type="molecule type" value="Genomic_DNA"/>
</dbReference>
<organism evidence="2 3">
    <name type="scientific">Pleurodeles waltl</name>
    <name type="common">Iberian ribbed newt</name>
    <dbReference type="NCBI Taxonomy" id="8319"/>
    <lineage>
        <taxon>Eukaryota</taxon>
        <taxon>Metazoa</taxon>
        <taxon>Chordata</taxon>
        <taxon>Craniata</taxon>
        <taxon>Vertebrata</taxon>
        <taxon>Euteleostomi</taxon>
        <taxon>Amphibia</taxon>
        <taxon>Batrachia</taxon>
        <taxon>Caudata</taxon>
        <taxon>Salamandroidea</taxon>
        <taxon>Salamandridae</taxon>
        <taxon>Pleurodelinae</taxon>
        <taxon>Pleurodeles</taxon>
    </lineage>
</organism>
<name>A0AAV7UQH2_PLEWA</name>
<sequence length="92" mass="11419">MNQEKERSEERRSRVEREQIGAREQSDKKEWSGEKKQSEEREWSKEKEQRRETKEESRTLHANFPAAFKEERACTRYTEFPRGDWYWNQEGY</sequence>
<dbReference type="AlphaFoldDB" id="A0AAV7UQH2"/>
<feature type="region of interest" description="Disordered" evidence="1">
    <location>
        <begin position="1"/>
        <end position="67"/>
    </location>
</feature>
<evidence type="ECO:0000256" key="1">
    <source>
        <dbReference type="SAM" id="MobiDB-lite"/>
    </source>
</evidence>
<reference evidence="2" key="1">
    <citation type="journal article" date="2022" name="bioRxiv">
        <title>Sequencing and chromosome-scale assembly of the giantPleurodeles waltlgenome.</title>
        <authorList>
            <person name="Brown T."/>
            <person name="Elewa A."/>
            <person name="Iarovenko S."/>
            <person name="Subramanian E."/>
            <person name="Araus A.J."/>
            <person name="Petzold A."/>
            <person name="Susuki M."/>
            <person name="Suzuki K.-i.T."/>
            <person name="Hayashi T."/>
            <person name="Toyoda A."/>
            <person name="Oliveira C."/>
            <person name="Osipova E."/>
            <person name="Leigh N.D."/>
            <person name="Simon A."/>
            <person name="Yun M.H."/>
        </authorList>
    </citation>
    <scope>NUCLEOTIDE SEQUENCE</scope>
    <source>
        <strain evidence="2">20211129_DDA</strain>
        <tissue evidence="2">Liver</tissue>
    </source>
</reference>